<evidence type="ECO:0000256" key="1">
    <source>
        <dbReference type="SAM" id="Coils"/>
    </source>
</evidence>
<keyword evidence="4" id="KW-1185">Reference proteome</keyword>
<keyword evidence="1" id="KW-0175">Coiled coil</keyword>
<feature type="compositionally biased region" description="Basic and acidic residues" evidence="2">
    <location>
        <begin position="877"/>
        <end position="895"/>
    </location>
</feature>
<dbReference type="EMBL" id="VTHL01000007">
    <property type="protein sequence ID" value="TYZ10586.1"/>
    <property type="molecule type" value="Genomic_DNA"/>
</dbReference>
<evidence type="ECO:0000313" key="4">
    <source>
        <dbReference type="Proteomes" id="UP000322791"/>
    </source>
</evidence>
<proteinExistence type="predicted"/>
<reference evidence="3 4" key="1">
    <citation type="submission" date="2019-08" db="EMBL/GenBank/DDBJ databases">
        <authorList>
            <person name="Seo M.-J."/>
        </authorList>
    </citation>
    <scope>NUCLEOTIDE SEQUENCE [LARGE SCALE GENOMIC DNA]</scope>
    <source>
        <strain evidence="3 4">KIGAM108</strain>
    </source>
</reference>
<feature type="coiled-coil region" evidence="1">
    <location>
        <begin position="441"/>
        <end position="478"/>
    </location>
</feature>
<feature type="region of interest" description="Disordered" evidence="2">
    <location>
        <begin position="363"/>
        <end position="405"/>
    </location>
</feature>
<feature type="region of interest" description="Disordered" evidence="2">
    <location>
        <begin position="860"/>
        <end position="895"/>
    </location>
</feature>
<protein>
    <submittedName>
        <fullName evidence="3">Uncharacterized protein</fullName>
    </submittedName>
</protein>
<dbReference type="AlphaFoldDB" id="A0A5D6V4Q1"/>
<evidence type="ECO:0000313" key="3">
    <source>
        <dbReference type="EMBL" id="TYZ10586.1"/>
    </source>
</evidence>
<feature type="coiled-coil region" evidence="1">
    <location>
        <begin position="564"/>
        <end position="669"/>
    </location>
</feature>
<evidence type="ECO:0000256" key="2">
    <source>
        <dbReference type="SAM" id="MobiDB-lite"/>
    </source>
</evidence>
<sequence>MALTKAYRITIDGSEAQATVGQLKQEIERLEGQLDNVQLGSPDADKLVAQLGRAKAALNDLDEQVEALRPANMAGAFMDAATGVAGAFELMTVAAQNFGLSKESAEAYQQKLTEMIAVVQGVEAVHKALSAEARSAYRAGFEGAKNLASGWFKAGQAADASSKVTRGAMAATGIGLLLVLLGLVYANWDKITGAVERNRTKIVEAMKFISPPIYGLLSLLDKVNERFGGLSQLASGLGSALVESFSVAGDVLGKLLQGDVTGALEQARTLGQRTSAAFDTGVREKNTELAQEREKEAAKLRAESLKRQIAEAQAAGRDTYLLQKQLLRDELLLLDKSAADYRTLLANKQSEIRVLVNAHNKQLAEDNEKARKEEAEKRKKDAEQARKDEEDKQRKVREEQAKARRKLEEDQQFEVNLLTAQGKDTLETQIRQVEERLAVNKEGSAEEREQLQKDLQALNILQEQYNTRTRELDQLAADNRRDIWQMEQTDQVDAKNKFIKGIEEGTGEVKQVAAKLSLGDTILTRLFGVAPEQLEETKNQLAAAGQLIMDAAFQLNDLFFASQQERVDAQLASYEERITAIQDRGQVLEQQLNDTRSRREKAEQQIDQATGARREALIARLAKERAEENRLAREKAQNAKEELAALKQKEQAEKRKQELENKSRILQEATTLATQAATAASAIQAGVESIKQGSKVAFPANIAAVIASLAAVAATIASAKKLGQTIKGEQGGLLQGRSHALGGIPVGETGVELEGLEFVTKRRATLNNLDTLRTINQHGDRVRFAAVPITTSPTLSALNIPRVQFVPPPRLMRGASGGQLTAAGGVEPGAAGAGMVTVPAAQFDRMVGFLEKIAGHTEAMEGFGPPSLEPDNQTAKRWADKAQQERRDTESGKLF</sequence>
<comment type="caution">
    <text evidence="3">The sequence shown here is derived from an EMBL/GenBank/DDBJ whole genome shotgun (WGS) entry which is preliminary data.</text>
</comment>
<dbReference type="Proteomes" id="UP000322791">
    <property type="component" value="Unassembled WGS sequence"/>
</dbReference>
<organism evidence="3 4">
    <name type="scientific">Hymenobacter lutimineralis</name>
    <dbReference type="NCBI Taxonomy" id="2606448"/>
    <lineage>
        <taxon>Bacteria</taxon>
        <taxon>Pseudomonadati</taxon>
        <taxon>Bacteroidota</taxon>
        <taxon>Cytophagia</taxon>
        <taxon>Cytophagales</taxon>
        <taxon>Hymenobacteraceae</taxon>
        <taxon>Hymenobacter</taxon>
    </lineage>
</organism>
<name>A0A5D6V4Q1_9BACT</name>
<accession>A0A5D6V4Q1</accession>
<feature type="coiled-coil region" evidence="1">
    <location>
        <begin position="13"/>
        <end position="64"/>
    </location>
</feature>
<feature type="coiled-coil region" evidence="1">
    <location>
        <begin position="283"/>
        <end position="315"/>
    </location>
</feature>
<gene>
    <name evidence="3" type="ORF">FY528_08985</name>
</gene>
<dbReference type="RefSeq" id="WP_149070660.1">
    <property type="nucleotide sequence ID" value="NZ_VTHL01000007.1"/>
</dbReference>